<dbReference type="InterPro" id="IPR047272">
    <property type="entry name" value="S49_SppA_C"/>
</dbReference>
<dbReference type="PANTHER" id="PTHR42987:SF7">
    <property type="entry name" value="SIGNAL PEPTIDE PEPTIDASE SPPA-RELATED"/>
    <property type="match status" value="1"/>
</dbReference>
<keyword evidence="3" id="KW-0378">Hydrolase</keyword>
<evidence type="ECO:0000256" key="5">
    <source>
        <dbReference type="SAM" id="Phobius"/>
    </source>
</evidence>
<name>A0A1W1D2E4_9ZZZZ</name>
<keyword evidence="2 7" id="KW-0645">Protease</keyword>
<keyword evidence="5" id="KW-0472">Membrane</keyword>
<dbReference type="Gene3D" id="3.90.226.10">
    <property type="entry name" value="2-enoyl-CoA Hydratase, Chain A, domain 1"/>
    <property type="match status" value="1"/>
</dbReference>
<dbReference type="AlphaFoldDB" id="A0A1W1D2E4"/>
<keyword evidence="5" id="KW-1133">Transmembrane helix</keyword>
<dbReference type="GO" id="GO:0006508">
    <property type="term" value="P:proteolysis"/>
    <property type="evidence" value="ECO:0007669"/>
    <property type="project" value="UniProtKB-KW"/>
</dbReference>
<keyword evidence="5" id="KW-0812">Transmembrane</keyword>
<reference evidence="7" key="1">
    <citation type="submission" date="2016-10" db="EMBL/GenBank/DDBJ databases">
        <authorList>
            <person name="de Groot N.N."/>
        </authorList>
    </citation>
    <scope>NUCLEOTIDE SEQUENCE</scope>
</reference>
<keyword evidence="4" id="KW-0720">Serine protease</keyword>
<evidence type="ECO:0000256" key="2">
    <source>
        <dbReference type="ARBA" id="ARBA00022670"/>
    </source>
</evidence>
<dbReference type="PANTHER" id="PTHR42987">
    <property type="entry name" value="PEPTIDASE S49"/>
    <property type="match status" value="1"/>
</dbReference>
<sequence length="255" mass="28170">MELIKKIFSILTAPIRFIQNNFKAMVFLLIVVLIFAPKDTQNFQQNNLEKISLIGPILNPTEVLKKIDDVTKNPHIKGVLFVVDSPGGRVAPSVEIAYAIKRLTQKKPVVVYAQGTIASGSYYASIWANKIIANPGSMVGSIGVIMEGANISGLMDKIGIQTQIVQAGKYKTVGTPTRKWKSYEKAELFTAKQAKNVGLIDEVGVMYDAKSALIQLANVKKPIWNKEDKFDKLFKKLSAQSATTLYTYFPSLSLK</sequence>
<organism evidence="7">
    <name type="scientific">hydrothermal vent metagenome</name>
    <dbReference type="NCBI Taxonomy" id="652676"/>
    <lineage>
        <taxon>unclassified sequences</taxon>
        <taxon>metagenomes</taxon>
        <taxon>ecological metagenomes</taxon>
    </lineage>
</organism>
<evidence type="ECO:0000313" key="7">
    <source>
        <dbReference type="EMBL" id="SFV74811.1"/>
    </source>
</evidence>
<dbReference type="Pfam" id="PF01343">
    <property type="entry name" value="Peptidase_S49"/>
    <property type="match status" value="1"/>
</dbReference>
<evidence type="ECO:0000256" key="4">
    <source>
        <dbReference type="ARBA" id="ARBA00022825"/>
    </source>
</evidence>
<feature type="domain" description="Peptidase S49" evidence="6">
    <location>
        <begin position="102"/>
        <end position="186"/>
    </location>
</feature>
<dbReference type="InterPro" id="IPR002142">
    <property type="entry name" value="Peptidase_S49"/>
</dbReference>
<feature type="transmembrane region" description="Helical" evidence="5">
    <location>
        <begin position="21"/>
        <end position="37"/>
    </location>
</feature>
<dbReference type="CDD" id="cd07023">
    <property type="entry name" value="S49_Sppa_N_C"/>
    <property type="match status" value="1"/>
</dbReference>
<dbReference type="SUPFAM" id="SSF52096">
    <property type="entry name" value="ClpP/crotonase"/>
    <property type="match status" value="1"/>
</dbReference>
<dbReference type="InterPro" id="IPR029045">
    <property type="entry name" value="ClpP/crotonase-like_dom_sf"/>
</dbReference>
<evidence type="ECO:0000256" key="3">
    <source>
        <dbReference type="ARBA" id="ARBA00022801"/>
    </source>
</evidence>
<evidence type="ECO:0000259" key="6">
    <source>
        <dbReference type="Pfam" id="PF01343"/>
    </source>
</evidence>
<proteinExistence type="inferred from homology"/>
<accession>A0A1W1D2E4</accession>
<comment type="similarity">
    <text evidence="1">Belongs to the peptidase S49 family.</text>
</comment>
<protein>
    <submittedName>
        <fullName evidence="7">Protease IV (PspA)</fullName>
    </submittedName>
</protein>
<dbReference type="EMBL" id="FPHP01000005">
    <property type="protein sequence ID" value="SFV74811.1"/>
    <property type="molecule type" value="Genomic_DNA"/>
</dbReference>
<dbReference type="GO" id="GO:0008236">
    <property type="term" value="F:serine-type peptidase activity"/>
    <property type="evidence" value="ECO:0007669"/>
    <property type="project" value="UniProtKB-KW"/>
</dbReference>
<evidence type="ECO:0000256" key="1">
    <source>
        <dbReference type="ARBA" id="ARBA00008683"/>
    </source>
</evidence>
<gene>
    <name evidence="7" type="ORF">MNB_SM-3-155</name>
</gene>